<evidence type="ECO:0000256" key="10">
    <source>
        <dbReference type="HAMAP-Rule" id="MF_00278"/>
    </source>
</evidence>
<dbReference type="PANTHER" id="PTHR42701">
    <property type="entry name" value="IMIDAZOLE GLYCEROL PHOSPHATE SYNTHASE SUBUNIT HISH"/>
    <property type="match status" value="1"/>
</dbReference>
<evidence type="ECO:0000313" key="14">
    <source>
        <dbReference type="EMBL" id="PKR52348.1"/>
    </source>
</evidence>
<comment type="function">
    <text evidence="10">IGPS catalyzes the conversion of PRFAR and glutamine to IGP, AICAR and glutamate. The HisH subunit catalyzes the hydrolysis of glutamine to glutamate and ammonia as part of the synthesis of IGP and AICAR. The resulting ammonia molecule is channeled to the active site of HisF.</text>
</comment>
<dbReference type="Proteomes" id="UP000233365">
    <property type="component" value="Unassembled WGS sequence"/>
</dbReference>
<evidence type="ECO:0000313" key="15">
    <source>
        <dbReference type="Proteomes" id="UP000233365"/>
    </source>
</evidence>
<name>A0A8I1M6N3_9PROT</name>
<comment type="pathway">
    <text evidence="1 10">Amino-acid biosynthesis; L-histidine biosynthesis; L-histidine from 5-phospho-alpha-D-ribose 1-diphosphate: step 5/9.</text>
</comment>
<comment type="subcellular location">
    <subcellularLocation>
        <location evidence="10">Cytoplasm</location>
    </subcellularLocation>
</comment>
<keyword evidence="4 10" id="KW-0378">Hydrolase</keyword>
<keyword evidence="3 10" id="KW-0028">Amino-acid biosynthesis</keyword>
<dbReference type="EMBL" id="JAEKJW010000001">
    <property type="protein sequence ID" value="MBN8195900.1"/>
    <property type="molecule type" value="Genomic_DNA"/>
</dbReference>
<sequence>MTVKSVAILDHGLCNIHSIARSFEQCGANVSVVTQAKDICSADRLVLPGVGAFSATVKILRAGGYEDAIKEFAKIKERPLLGVCLGMQLLADTSEEGGMETGLGLVPGRVVRLNASKGERIPHVGWNEVMLRSQSRLFSDIPNCSDFYFVHSYKFVCEDNYVIGVTDYCGGFVSAVSLGNVSGVQFHPEKSQGFGRKVLNNFMLA</sequence>
<comment type="caution">
    <text evidence="13">The sequence shown here is derived from an EMBL/GenBank/DDBJ whole genome shotgun (WGS) entry which is preliminary data.</text>
</comment>
<dbReference type="EC" id="3.5.1.2" evidence="10"/>
<comment type="subunit">
    <text evidence="2 10">Heterodimer of HisH and HisF.</text>
</comment>
<protein>
    <recommendedName>
        <fullName evidence="10">Imidazole glycerol phosphate synthase subunit HisH</fullName>
        <ecNumber evidence="10">4.3.2.10</ecNumber>
    </recommendedName>
    <alternativeName>
        <fullName evidence="10">IGP synthase glutaminase subunit</fullName>
        <ecNumber evidence="10">3.5.1.2</ecNumber>
    </alternativeName>
    <alternativeName>
        <fullName evidence="10">IGP synthase subunit HisH</fullName>
    </alternativeName>
    <alternativeName>
        <fullName evidence="10">ImGP synthase subunit HisH</fullName>
        <shortName evidence="10">IGPS subunit HisH</shortName>
    </alternativeName>
</protein>
<feature type="active site" evidence="10 11">
    <location>
        <position position="189"/>
    </location>
</feature>
<comment type="catalytic activity">
    <reaction evidence="9 10">
        <text>L-glutamine + H2O = L-glutamate + NH4(+)</text>
        <dbReference type="Rhea" id="RHEA:15889"/>
        <dbReference type="ChEBI" id="CHEBI:15377"/>
        <dbReference type="ChEBI" id="CHEBI:28938"/>
        <dbReference type="ChEBI" id="CHEBI:29985"/>
        <dbReference type="ChEBI" id="CHEBI:58359"/>
        <dbReference type="EC" id="3.5.1.2"/>
    </reaction>
</comment>
<dbReference type="PROSITE" id="PS51273">
    <property type="entry name" value="GATASE_TYPE_1"/>
    <property type="match status" value="1"/>
</dbReference>
<feature type="active site" description="Nucleophile" evidence="10 11">
    <location>
        <position position="84"/>
    </location>
</feature>
<keyword evidence="7 10" id="KW-0456">Lyase</keyword>
<dbReference type="HAMAP" id="MF_00278">
    <property type="entry name" value="HisH"/>
    <property type="match status" value="1"/>
</dbReference>
<dbReference type="GO" id="GO:0000105">
    <property type="term" value="P:L-histidine biosynthetic process"/>
    <property type="evidence" value="ECO:0007669"/>
    <property type="project" value="UniProtKB-UniRule"/>
</dbReference>
<keyword evidence="5 10" id="KW-0315">Glutamine amidotransferase</keyword>
<evidence type="ECO:0000256" key="5">
    <source>
        <dbReference type="ARBA" id="ARBA00022962"/>
    </source>
</evidence>
<evidence type="ECO:0000256" key="7">
    <source>
        <dbReference type="ARBA" id="ARBA00023239"/>
    </source>
</evidence>
<dbReference type="InterPro" id="IPR010139">
    <property type="entry name" value="Imidazole-glycPsynth_HisH"/>
</dbReference>
<keyword evidence="10" id="KW-0963">Cytoplasm</keyword>
<keyword evidence="6 10" id="KW-0368">Histidine biosynthesis</keyword>
<dbReference type="GO" id="GO:0000107">
    <property type="term" value="F:imidazoleglycerol-phosphate synthase activity"/>
    <property type="evidence" value="ECO:0007669"/>
    <property type="project" value="UniProtKB-UniRule"/>
</dbReference>
<dbReference type="Pfam" id="PF00117">
    <property type="entry name" value="GATase"/>
    <property type="match status" value="1"/>
</dbReference>
<evidence type="ECO:0000256" key="1">
    <source>
        <dbReference type="ARBA" id="ARBA00005091"/>
    </source>
</evidence>
<feature type="domain" description="Glutamine amidotransferase" evidence="12">
    <location>
        <begin position="8"/>
        <end position="203"/>
    </location>
</feature>
<evidence type="ECO:0000256" key="2">
    <source>
        <dbReference type="ARBA" id="ARBA00011152"/>
    </source>
</evidence>
<dbReference type="RefSeq" id="WP_101245528.1">
    <property type="nucleotide sequence ID" value="NZ_JAEKJW010000001.1"/>
</dbReference>
<dbReference type="PIRSF" id="PIRSF000495">
    <property type="entry name" value="Amidotransf_hisH"/>
    <property type="match status" value="1"/>
</dbReference>
<evidence type="ECO:0000256" key="9">
    <source>
        <dbReference type="ARBA" id="ARBA00049534"/>
    </source>
</evidence>
<evidence type="ECO:0000256" key="3">
    <source>
        <dbReference type="ARBA" id="ARBA00022605"/>
    </source>
</evidence>
<dbReference type="GO" id="GO:0016829">
    <property type="term" value="F:lyase activity"/>
    <property type="evidence" value="ECO:0007669"/>
    <property type="project" value="UniProtKB-KW"/>
</dbReference>
<reference evidence="14 15" key="1">
    <citation type="submission" date="2017-11" db="EMBL/GenBank/DDBJ databases">
        <title>Biodiversity and function of Thalassospira species in the particle-attached aromatic-hydrocarbon-degrading consortia from the surface seawater of the China South Sea.</title>
        <authorList>
            <person name="Dong C."/>
            <person name="Liu R."/>
            <person name="Shao Z."/>
        </authorList>
    </citation>
    <scope>NUCLEOTIDE SEQUENCE [LARGE SCALE GENOMIC DNA]</scope>
    <source>
        <strain evidence="14 15">139Z-12</strain>
    </source>
</reference>
<accession>A0A8I1M6N3</accession>
<dbReference type="InterPro" id="IPR029062">
    <property type="entry name" value="Class_I_gatase-like"/>
</dbReference>
<dbReference type="PANTHER" id="PTHR42701:SF1">
    <property type="entry name" value="IMIDAZOLE GLYCEROL PHOSPHATE SYNTHASE SUBUNIT HISH"/>
    <property type="match status" value="1"/>
</dbReference>
<evidence type="ECO:0000256" key="11">
    <source>
        <dbReference type="PIRSR" id="PIRSR000495-1"/>
    </source>
</evidence>
<proteinExistence type="inferred from homology"/>
<evidence type="ECO:0000259" key="12">
    <source>
        <dbReference type="Pfam" id="PF00117"/>
    </source>
</evidence>
<dbReference type="Gene3D" id="3.40.50.880">
    <property type="match status" value="1"/>
</dbReference>
<evidence type="ECO:0000256" key="4">
    <source>
        <dbReference type="ARBA" id="ARBA00022801"/>
    </source>
</evidence>
<reference evidence="13" key="2">
    <citation type="submission" date="2020-12" db="EMBL/GenBank/DDBJ databases">
        <title>Oil enriched cultivation method for isolating marine PHA-producing bacteria.</title>
        <authorList>
            <person name="Zheng W."/>
            <person name="Yu S."/>
            <person name="Huang Y."/>
        </authorList>
    </citation>
    <scope>NUCLEOTIDE SEQUENCE</scope>
    <source>
        <strain evidence="13">SY-2-3</strain>
    </source>
</reference>
<gene>
    <name evidence="10 13" type="primary">hisH</name>
    <name evidence="14" type="ORF">CU041_01710</name>
    <name evidence="13" type="ORF">JF547_05405</name>
</gene>
<keyword evidence="15" id="KW-1185">Reference proteome</keyword>
<evidence type="ECO:0000256" key="6">
    <source>
        <dbReference type="ARBA" id="ARBA00023102"/>
    </source>
</evidence>
<dbReference type="NCBIfam" id="TIGR01855">
    <property type="entry name" value="IMP_synth_hisH"/>
    <property type="match status" value="1"/>
</dbReference>
<evidence type="ECO:0000313" key="13">
    <source>
        <dbReference type="EMBL" id="MBN8195900.1"/>
    </source>
</evidence>
<dbReference type="InterPro" id="IPR017926">
    <property type="entry name" value="GATASE"/>
</dbReference>
<dbReference type="UniPathway" id="UPA00031">
    <property type="reaction ID" value="UER00010"/>
</dbReference>
<dbReference type="GO" id="GO:0005737">
    <property type="term" value="C:cytoplasm"/>
    <property type="evidence" value="ECO:0007669"/>
    <property type="project" value="UniProtKB-SubCell"/>
</dbReference>
<dbReference type="SUPFAM" id="SSF52317">
    <property type="entry name" value="Class I glutamine amidotransferase-like"/>
    <property type="match status" value="1"/>
</dbReference>
<dbReference type="EC" id="4.3.2.10" evidence="10"/>
<dbReference type="GO" id="GO:0004359">
    <property type="term" value="F:glutaminase activity"/>
    <property type="evidence" value="ECO:0007669"/>
    <property type="project" value="UniProtKB-EC"/>
</dbReference>
<comment type="catalytic activity">
    <reaction evidence="8 10">
        <text>5-[(5-phospho-1-deoxy-D-ribulos-1-ylimino)methylamino]-1-(5-phospho-beta-D-ribosyl)imidazole-4-carboxamide + L-glutamine = D-erythro-1-(imidazol-4-yl)glycerol 3-phosphate + 5-amino-1-(5-phospho-beta-D-ribosyl)imidazole-4-carboxamide + L-glutamate + H(+)</text>
        <dbReference type="Rhea" id="RHEA:24793"/>
        <dbReference type="ChEBI" id="CHEBI:15378"/>
        <dbReference type="ChEBI" id="CHEBI:29985"/>
        <dbReference type="ChEBI" id="CHEBI:58278"/>
        <dbReference type="ChEBI" id="CHEBI:58359"/>
        <dbReference type="ChEBI" id="CHEBI:58475"/>
        <dbReference type="ChEBI" id="CHEBI:58525"/>
        <dbReference type="EC" id="4.3.2.10"/>
    </reaction>
</comment>
<organism evidence="13 16">
    <name type="scientific">Thalassospira povalilytica</name>
    <dbReference type="NCBI Taxonomy" id="732237"/>
    <lineage>
        <taxon>Bacteria</taxon>
        <taxon>Pseudomonadati</taxon>
        <taxon>Pseudomonadota</taxon>
        <taxon>Alphaproteobacteria</taxon>
        <taxon>Rhodospirillales</taxon>
        <taxon>Thalassospiraceae</taxon>
        <taxon>Thalassospira</taxon>
    </lineage>
</organism>
<dbReference type="CDD" id="cd01748">
    <property type="entry name" value="GATase1_IGP_Synthase"/>
    <property type="match status" value="1"/>
</dbReference>
<dbReference type="Proteomes" id="UP000664405">
    <property type="component" value="Unassembled WGS sequence"/>
</dbReference>
<feature type="active site" evidence="10 11">
    <location>
        <position position="187"/>
    </location>
</feature>
<evidence type="ECO:0000256" key="8">
    <source>
        <dbReference type="ARBA" id="ARBA00047838"/>
    </source>
</evidence>
<evidence type="ECO:0000313" key="16">
    <source>
        <dbReference type="Proteomes" id="UP000664405"/>
    </source>
</evidence>
<dbReference type="AlphaFoldDB" id="A0A8I1M6N3"/>
<dbReference type="EMBL" id="PGTS01000001">
    <property type="protein sequence ID" value="PKR52348.1"/>
    <property type="molecule type" value="Genomic_DNA"/>
</dbReference>